<dbReference type="SUPFAM" id="SSF55785">
    <property type="entry name" value="PYP-like sensor domain (PAS domain)"/>
    <property type="match status" value="1"/>
</dbReference>
<dbReference type="PROSITE" id="PS50111">
    <property type="entry name" value="CHEMOTAXIS_TRANSDUC_2"/>
    <property type="match status" value="1"/>
</dbReference>
<evidence type="ECO:0000256" key="5">
    <source>
        <dbReference type="ARBA" id="ARBA00022519"/>
    </source>
</evidence>
<evidence type="ECO:0000256" key="8">
    <source>
        <dbReference type="ARBA" id="ARBA00023136"/>
    </source>
</evidence>
<dbReference type="NCBIfam" id="TIGR00229">
    <property type="entry name" value="sensory_box"/>
    <property type="match status" value="1"/>
</dbReference>
<dbReference type="GO" id="GO:0004888">
    <property type="term" value="F:transmembrane signaling receptor activity"/>
    <property type="evidence" value="ECO:0007669"/>
    <property type="project" value="InterPro"/>
</dbReference>
<dbReference type="CDD" id="cd11386">
    <property type="entry name" value="MCP_signal"/>
    <property type="match status" value="1"/>
</dbReference>
<reference evidence="15" key="2">
    <citation type="submission" date="2020-08" db="EMBL/GenBank/DDBJ databases">
        <authorList>
            <person name="Lai Q."/>
        </authorList>
    </citation>
    <scope>NUCLEOTIDE SEQUENCE</scope>
    <source>
        <strain evidence="15">S27-2</strain>
    </source>
</reference>
<evidence type="ECO:0000313" key="15">
    <source>
        <dbReference type="EMBL" id="MBC3766003.1"/>
    </source>
</evidence>
<dbReference type="GO" id="GO:0007165">
    <property type="term" value="P:signal transduction"/>
    <property type="evidence" value="ECO:0007669"/>
    <property type="project" value="UniProtKB-KW"/>
</dbReference>
<dbReference type="PANTHER" id="PTHR32089">
    <property type="entry name" value="METHYL-ACCEPTING CHEMOTAXIS PROTEIN MCPB"/>
    <property type="match status" value="1"/>
</dbReference>
<evidence type="ECO:0000256" key="12">
    <source>
        <dbReference type="SAM" id="Phobius"/>
    </source>
</evidence>
<evidence type="ECO:0000259" key="14">
    <source>
        <dbReference type="PROSITE" id="PS50112"/>
    </source>
</evidence>
<dbReference type="InterPro" id="IPR000014">
    <property type="entry name" value="PAS"/>
</dbReference>
<gene>
    <name evidence="15" type="ORF">H8B19_08940</name>
</gene>
<reference evidence="15" key="1">
    <citation type="journal article" date="2018" name="Int. J. Syst. Evol. Microbiol.">
        <title>Neptunicella marina gen. nov., sp. nov., isolated from surface seawater.</title>
        <authorList>
            <person name="Liu X."/>
            <person name="Lai Q."/>
            <person name="Du Y."/>
            <person name="Zhang X."/>
            <person name="Liu Z."/>
            <person name="Sun F."/>
            <person name="Shao Z."/>
        </authorList>
    </citation>
    <scope>NUCLEOTIDE SEQUENCE</scope>
    <source>
        <strain evidence="15">S27-2</strain>
    </source>
</reference>
<name>A0A8J6IV06_9ALTE</name>
<keyword evidence="5" id="KW-0997">Cell inner membrane</keyword>
<evidence type="ECO:0000256" key="9">
    <source>
        <dbReference type="ARBA" id="ARBA00023224"/>
    </source>
</evidence>
<evidence type="ECO:0000256" key="7">
    <source>
        <dbReference type="ARBA" id="ARBA00022989"/>
    </source>
</evidence>
<evidence type="ECO:0000259" key="13">
    <source>
        <dbReference type="PROSITE" id="PS50111"/>
    </source>
</evidence>
<dbReference type="Gene3D" id="3.30.450.20">
    <property type="entry name" value="PAS domain"/>
    <property type="match status" value="1"/>
</dbReference>
<feature type="transmembrane region" description="Helical" evidence="12">
    <location>
        <begin position="174"/>
        <end position="192"/>
    </location>
</feature>
<dbReference type="AlphaFoldDB" id="A0A8J6IV06"/>
<sequence length="520" mass="56545">MRNNQPVTNDERKFGSSEQLISSTDLQGNIRHCNDAFVKISGYSRQELIGQPHNLVRHPDMPTQAFKVMWEHLKAGKPWMGLVKNRCKNGDYYWVNAYVTPVTERGQVIGYESVRTCPKREDVARAEHLYRSIRNNAARPNALINKIKNHFSSMFGLIAAILGIGLWVAGWPEVAVILLIAALIGVSIWHKLHMASSCKTILELIPNAFKHPLAVETYTQSSGVLGELTVAVLAQRAHLNTVLTRIDDAASQVFIGAKSSADLSHNVVAQLNRQQHETTQVATAMHQMTTTIAEVSRSVQSTADETQEADSLAQNGKQVASKTADVIRGLQRSVDNIANSVDALAQESKNISNAAVVIEQIAEQTNLLALNAAIEAARAGEQGRGFAVVADEVRQLAQRTTDSTKEIHRVIASLATVADEAVQSAANGRQDAESGVKQVLETAELLNGINTALNKVSDMSQQMAASVEEQATVAEDVNKQIVDISDLANISLAAGEEFAGQATEMQEVALGLHEVVKRFR</sequence>
<dbReference type="FunFam" id="1.10.287.950:FF:000001">
    <property type="entry name" value="Methyl-accepting chemotaxis sensory transducer"/>
    <property type="match status" value="1"/>
</dbReference>
<comment type="similarity">
    <text evidence="10">Belongs to the methyl-accepting chemotaxis (MCP) protein family.</text>
</comment>
<comment type="subcellular location">
    <subcellularLocation>
        <location evidence="1">Cell inner membrane</location>
        <topology evidence="1">Multi-pass membrane protein</topology>
    </subcellularLocation>
</comment>
<keyword evidence="8 12" id="KW-0472">Membrane</keyword>
<dbReference type="SMART" id="SM00091">
    <property type="entry name" value="PAS"/>
    <property type="match status" value="1"/>
</dbReference>
<proteinExistence type="inferred from homology"/>
<keyword evidence="4" id="KW-0145">Chemotaxis</keyword>
<evidence type="ECO:0000256" key="4">
    <source>
        <dbReference type="ARBA" id="ARBA00022500"/>
    </source>
</evidence>
<evidence type="ECO:0000256" key="3">
    <source>
        <dbReference type="ARBA" id="ARBA00022481"/>
    </source>
</evidence>
<dbReference type="SUPFAM" id="SSF58104">
    <property type="entry name" value="Methyl-accepting chemotaxis protein (MCP) signaling domain"/>
    <property type="match status" value="1"/>
</dbReference>
<keyword evidence="16" id="KW-1185">Reference proteome</keyword>
<dbReference type="Pfam" id="PF00015">
    <property type="entry name" value="MCPsignal"/>
    <property type="match status" value="1"/>
</dbReference>
<keyword evidence="9 11" id="KW-0807">Transducer</keyword>
<dbReference type="Proteomes" id="UP000601768">
    <property type="component" value="Unassembled WGS sequence"/>
</dbReference>
<dbReference type="SMART" id="SM00283">
    <property type="entry name" value="MA"/>
    <property type="match status" value="1"/>
</dbReference>
<dbReference type="InterPro" id="IPR013655">
    <property type="entry name" value="PAS_fold_3"/>
</dbReference>
<dbReference type="InterPro" id="IPR004090">
    <property type="entry name" value="Chemotax_Me-accpt_rcpt"/>
</dbReference>
<evidence type="ECO:0000256" key="10">
    <source>
        <dbReference type="ARBA" id="ARBA00029447"/>
    </source>
</evidence>
<evidence type="ECO:0000313" key="16">
    <source>
        <dbReference type="Proteomes" id="UP000601768"/>
    </source>
</evidence>
<dbReference type="CDD" id="cd00130">
    <property type="entry name" value="PAS"/>
    <property type="match status" value="1"/>
</dbReference>
<comment type="caution">
    <text evidence="15">The sequence shown here is derived from an EMBL/GenBank/DDBJ whole genome shotgun (WGS) entry which is preliminary data.</text>
</comment>
<protein>
    <submittedName>
        <fullName evidence="15">Methyl-accepting chemotaxis protein</fullName>
    </submittedName>
</protein>
<feature type="domain" description="Methyl-accepting transducer" evidence="13">
    <location>
        <begin position="249"/>
        <end position="485"/>
    </location>
</feature>
<dbReference type="FunFam" id="3.30.450.20:FF:000046">
    <property type="entry name" value="Aerotaxis sensor receptor"/>
    <property type="match status" value="1"/>
</dbReference>
<dbReference type="GO" id="GO:0005886">
    <property type="term" value="C:plasma membrane"/>
    <property type="evidence" value="ECO:0007669"/>
    <property type="project" value="UniProtKB-SubCell"/>
</dbReference>
<dbReference type="PANTHER" id="PTHR32089:SF74">
    <property type="entry name" value="METHYL-ACCEPTING CHEMOTAXIS PROTEIN AER"/>
    <property type="match status" value="1"/>
</dbReference>
<dbReference type="PRINTS" id="PR00260">
    <property type="entry name" value="CHEMTRNSDUCR"/>
</dbReference>
<dbReference type="RefSeq" id="WP_186506480.1">
    <property type="nucleotide sequence ID" value="NZ_JACNEP010000006.1"/>
</dbReference>
<accession>A0A8J6IV06</accession>
<keyword evidence="6 12" id="KW-0812">Transmembrane</keyword>
<evidence type="ECO:0000256" key="2">
    <source>
        <dbReference type="ARBA" id="ARBA00022475"/>
    </source>
</evidence>
<keyword evidence="2" id="KW-1003">Cell membrane</keyword>
<keyword evidence="3" id="KW-0488">Methylation</keyword>
<evidence type="ECO:0000256" key="6">
    <source>
        <dbReference type="ARBA" id="ARBA00022692"/>
    </source>
</evidence>
<evidence type="ECO:0000256" key="1">
    <source>
        <dbReference type="ARBA" id="ARBA00004429"/>
    </source>
</evidence>
<feature type="domain" description="PAS" evidence="14">
    <location>
        <begin position="25"/>
        <end position="60"/>
    </location>
</feature>
<dbReference type="Pfam" id="PF08447">
    <property type="entry name" value="PAS_3"/>
    <property type="match status" value="1"/>
</dbReference>
<evidence type="ECO:0000256" key="11">
    <source>
        <dbReference type="PROSITE-ProRule" id="PRU00284"/>
    </source>
</evidence>
<dbReference type="GO" id="GO:0052131">
    <property type="term" value="P:positive aerotaxis"/>
    <property type="evidence" value="ECO:0007669"/>
    <property type="project" value="UniProtKB-ARBA"/>
</dbReference>
<dbReference type="PROSITE" id="PS50112">
    <property type="entry name" value="PAS"/>
    <property type="match status" value="1"/>
</dbReference>
<feature type="transmembrane region" description="Helical" evidence="12">
    <location>
        <begin position="151"/>
        <end position="168"/>
    </location>
</feature>
<dbReference type="InterPro" id="IPR004089">
    <property type="entry name" value="MCPsignal_dom"/>
</dbReference>
<dbReference type="Gene3D" id="1.10.287.950">
    <property type="entry name" value="Methyl-accepting chemotaxis protein"/>
    <property type="match status" value="1"/>
</dbReference>
<dbReference type="EMBL" id="JACNEP010000006">
    <property type="protein sequence ID" value="MBC3766003.1"/>
    <property type="molecule type" value="Genomic_DNA"/>
</dbReference>
<organism evidence="15 16">
    <name type="scientific">Neptunicella marina</name>
    <dbReference type="NCBI Taxonomy" id="2125989"/>
    <lineage>
        <taxon>Bacteria</taxon>
        <taxon>Pseudomonadati</taxon>
        <taxon>Pseudomonadota</taxon>
        <taxon>Gammaproteobacteria</taxon>
        <taxon>Alteromonadales</taxon>
        <taxon>Alteromonadaceae</taxon>
        <taxon>Neptunicella</taxon>
    </lineage>
</organism>
<dbReference type="InterPro" id="IPR035965">
    <property type="entry name" value="PAS-like_dom_sf"/>
</dbReference>
<keyword evidence="7 12" id="KW-1133">Transmembrane helix</keyword>